<dbReference type="InterPro" id="IPR015590">
    <property type="entry name" value="Aldehyde_DH_dom"/>
</dbReference>
<dbReference type="GO" id="GO:0005737">
    <property type="term" value="C:cytoplasm"/>
    <property type="evidence" value="ECO:0007669"/>
    <property type="project" value="TreeGrafter"/>
</dbReference>
<evidence type="ECO:0000256" key="1">
    <source>
        <dbReference type="ARBA" id="ARBA00009986"/>
    </source>
</evidence>
<evidence type="ECO:0000256" key="7">
    <source>
        <dbReference type="RuleBase" id="RU003345"/>
    </source>
</evidence>
<protein>
    <recommendedName>
        <fullName evidence="4">Aldehyde dehydrogenase</fullName>
    </recommendedName>
</protein>
<evidence type="ECO:0000313" key="10">
    <source>
        <dbReference type="Proteomes" id="UP000250579"/>
    </source>
</evidence>
<reference evidence="9 10" key="1">
    <citation type="submission" date="2017-06" db="EMBL/GenBank/DDBJ databases">
        <title>Evolution towards high GC content and high-temperature stress adaptation in endophytic Pseudomonas oryzihabitans impacted its plant-growth promoting traits.</title>
        <authorList>
            <person name="Nascimento F.X."/>
        </authorList>
    </citation>
    <scope>NUCLEOTIDE SEQUENCE [LARGE SCALE GENOMIC DNA]</scope>
    <source>
        <strain evidence="9 10">MS8</strain>
    </source>
</reference>
<proteinExistence type="inferred from homology"/>
<dbReference type="InterPro" id="IPR016163">
    <property type="entry name" value="Ald_DH_C"/>
</dbReference>
<feature type="active site" evidence="5">
    <location>
        <position position="260"/>
    </location>
</feature>
<dbReference type="PROSITE" id="PS00687">
    <property type="entry name" value="ALDEHYDE_DEHYDR_GLU"/>
    <property type="match status" value="1"/>
</dbReference>
<comment type="similarity">
    <text evidence="1 4 7">Belongs to the aldehyde dehydrogenase family.</text>
</comment>
<evidence type="ECO:0000256" key="2">
    <source>
        <dbReference type="ARBA" id="ARBA00023002"/>
    </source>
</evidence>
<dbReference type="GO" id="GO:0004029">
    <property type="term" value="F:aldehyde dehydrogenase (NAD+) activity"/>
    <property type="evidence" value="ECO:0007669"/>
    <property type="project" value="TreeGrafter"/>
</dbReference>
<dbReference type="SUPFAM" id="SSF53720">
    <property type="entry name" value="ALDH-like"/>
    <property type="match status" value="1"/>
</dbReference>
<keyword evidence="2 4" id="KW-0560">Oxidoreductase</keyword>
<dbReference type="PROSITE" id="PS00070">
    <property type="entry name" value="ALDEHYDE_DEHYDR_CYS"/>
    <property type="match status" value="1"/>
</dbReference>
<dbReference type="GO" id="GO:0006081">
    <property type="term" value="P:aldehyde metabolic process"/>
    <property type="evidence" value="ECO:0007669"/>
    <property type="project" value="InterPro"/>
</dbReference>
<dbReference type="RefSeq" id="WP_222613545.1">
    <property type="nucleotide sequence ID" value="NZ_CP022198.1"/>
</dbReference>
<dbReference type="AlphaFoldDB" id="A0A2Z5A922"/>
<gene>
    <name evidence="9" type="ORF">CE139_16275</name>
</gene>
<accession>A0A2Z5A922</accession>
<keyword evidence="3" id="KW-0520">NAD</keyword>
<name>A0A2Z5A922_9PSED</name>
<dbReference type="Proteomes" id="UP000250579">
    <property type="component" value="Chromosome"/>
</dbReference>
<dbReference type="Gene3D" id="3.40.309.10">
    <property type="entry name" value="Aldehyde Dehydrogenase, Chain A, domain 2"/>
    <property type="match status" value="1"/>
</dbReference>
<feature type="active site" evidence="5 6">
    <location>
        <position position="226"/>
    </location>
</feature>
<evidence type="ECO:0000313" key="9">
    <source>
        <dbReference type="EMBL" id="AXA67305.1"/>
    </source>
</evidence>
<evidence type="ECO:0000256" key="5">
    <source>
        <dbReference type="PIRSR" id="PIRSR036492-1"/>
    </source>
</evidence>
<dbReference type="InterPro" id="IPR016162">
    <property type="entry name" value="Ald_DH_N"/>
</dbReference>
<dbReference type="PANTHER" id="PTHR43570">
    <property type="entry name" value="ALDEHYDE DEHYDROGENASE"/>
    <property type="match status" value="1"/>
</dbReference>
<dbReference type="InterPro" id="IPR012394">
    <property type="entry name" value="Aldehyde_DH_NAD(P)"/>
</dbReference>
<dbReference type="PANTHER" id="PTHR43570:SF20">
    <property type="entry name" value="ALDEHYDE DEHYDROGENASE ALDX-RELATED"/>
    <property type="match status" value="1"/>
</dbReference>
<dbReference type="InterPro" id="IPR029510">
    <property type="entry name" value="Ald_DH_CS_GLU"/>
</dbReference>
<evidence type="ECO:0000259" key="8">
    <source>
        <dbReference type="Pfam" id="PF00171"/>
    </source>
</evidence>
<dbReference type="InterPro" id="IPR016160">
    <property type="entry name" value="Ald_DH_CS_CYS"/>
</dbReference>
<dbReference type="InterPro" id="IPR016161">
    <property type="entry name" value="Ald_DH/histidinol_DH"/>
</dbReference>
<dbReference type="PIRSF" id="PIRSF036492">
    <property type="entry name" value="ALDH"/>
    <property type="match status" value="1"/>
</dbReference>
<dbReference type="EMBL" id="CP022198">
    <property type="protein sequence ID" value="AXA67305.1"/>
    <property type="molecule type" value="Genomic_DNA"/>
</dbReference>
<evidence type="ECO:0000256" key="6">
    <source>
        <dbReference type="PROSITE-ProRule" id="PRU10007"/>
    </source>
</evidence>
<feature type="domain" description="Aldehyde dehydrogenase" evidence="8">
    <location>
        <begin position="34"/>
        <end position="448"/>
    </location>
</feature>
<dbReference type="Gene3D" id="3.40.605.10">
    <property type="entry name" value="Aldehyde Dehydrogenase, Chain A, domain 1"/>
    <property type="match status" value="1"/>
</dbReference>
<organism evidence="9 10">
    <name type="scientific">Pseudomonas oryzihabitans</name>
    <dbReference type="NCBI Taxonomy" id="47885"/>
    <lineage>
        <taxon>Bacteria</taxon>
        <taxon>Pseudomonadati</taxon>
        <taxon>Pseudomonadota</taxon>
        <taxon>Gammaproteobacteria</taxon>
        <taxon>Pseudomonadales</taxon>
        <taxon>Pseudomonadaceae</taxon>
        <taxon>Pseudomonas</taxon>
    </lineage>
</organism>
<evidence type="ECO:0000256" key="4">
    <source>
        <dbReference type="PIRNR" id="PIRNR036492"/>
    </source>
</evidence>
<sequence length="483" mass="51809">MNAPLPDPASASAPVDPEPLQRLFAAQGPRALALRGSSAAERLTLLQRLHGALVARRGALYAAFRQDFGKPEVEVELSEIMPVLEEIQHARRQLRRWMKPRRVRPTLTSLGCPAHIHSQPRGRCLIIGPWNYPVSTLLGPLVSALAAGNSVMLKPSEFTPAVNAVLRELLAEAFTPDTVAFCEGDVTTAQALLALPFDHFFFTGSAAVGRLVMQAAARHLASVTLELGGKSPAIIDASADLDAAAELLLWGKFLNAGQSCVAPDHVFVARRLLPAFKERCRALLVQRYGTDAAASPDYARLIHPGHASQLIGLLEQARAAGAQLIHGGAHDAAGCYLAPTLLDCSAVDSPLDSQELFGPLLPVIAYDDLEEVLQRIDAGPKPLALYLWSRDRAVQRRVVARTSSGSVGLNLCMQQYTQLHLPFGGVNHSGSGSAHGQAGFRTFSHERSVLAAGPLLAVRLLLPPYSPFKLRLAQWVSRLTGGG</sequence>
<evidence type="ECO:0000256" key="3">
    <source>
        <dbReference type="ARBA" id="ARBA00023027"/>
    </source>
</evidence>
<dbReference type="Pfam" id="PF00171">
    <property type="entry name" value="Aldedh"/>
    <property type="match status" value="1"/>
</dbReference>